<dbReference type="OrthoDB" id="9792756at2"/>
<reference evidence="2 3" key="3">
    <citation type="journal article" date="2019" name="Int. J. Syst. Evol. Microbiol.">
        <title>Anaerobacillus isosaccharinicus sp. nov., an alkaliphilic bacterium which degrades isosaccharinic acid.</title>
        <authorList>
            <person name="Bassil N.M."/>
            <person name="Lloyd J.R."/>
        </authorList>
    </citation>
    <scope>NUCLEOTIDE SEQUENCE [LARGE SCALE GENOMIC DNA]</scope>
    <source>
        <strain evidence="2 3">NB2006</strain>
    </source>
</reference>
<keyword evidence="3" id="KW-1185">Reference proteome</keyword>
<dbReference type="NCBIfam" id="TIGR00022">
    <property type="entry name" value="YhcH/YjgK/YiaL family protein"/>
    <property type="match status" value="1"/>
</dbReference>
<dbReference type="KEGG" id="aia:AWH56_013615"/>
<organism evidence="1 3">
    <name type="scientific">Anaerobacillus isosaccharinicus</name>
    <dbReference type="NCBI Taxonomy" id="1532552"/>
    <lineage>
        <taxon>Bacteria</taxon>
        <taxon>Bacillati</taxon>
        <taxon>Bacillota</taxon>
        <taxon>Bacilli</taxon>
        <taxon>Bacillales</taxon>
        <taxon>Bacillaceae</taxon>
        <taxon>Anaerobacillus</taxon>
    </lineage>
</organism>
<reference evidence="2" key="4">
    <citation type="submission" date="2020-10" db="EMBL/GenBank/DDBJ databases">
        <authorList>
            <person name="Bassil N.M."/>
            <person name="Lloyd J.R."/>
        </authorList>
    </citation>
    <scope>NUCLEOTIDE SEQUENCE</scope>
    <source>
        <strain evidence="2">NB2006</strain>
    </source>
</reference>
<evidence type="ECO:0000313" key="1">
    <source>
        <dbReference type="EMBL" id="OIJ03492.1"/>
    </source>
</evidence>
<proteinExistence type="predicted"/>
<dbReference type="PANTHER" id="PTHR34986:SF1">
    <property type="entry name" value="PROTEIN YIAL"/>
    <property type="match status" value="1"/>
</dbReference>
<sequence>MIYGKLQDLEKMVLEEKLQAGLAFLKEHDFSNESLGVHEIDENSFFVVIEYDTKEKEKCFWESHRANLDLHYIIEGNEKIAIKHIDQLVMKEPYNTEKDAIIFEGEIESTIAMNPGDAMICFPEDGHMTGIALNSLSKVRKIVLKLKV</sequence>
<dbReference type="Pfam" id="PF04074">
    <property type="entry name" value="DUF386"/>
    <property type="match status" value="1"/>
</dbReference>
<dbReference type="GO" id="GO:0005829">
    <property type="term" value="C:cytosol"/>
    <property type="evidence" value="ECO:0007669"/>
    <property type="project" value="TreeGrafter"/>
</dbReference>
<name>A0A1S2KTJ2_9BACI</name>
<evidence type="ECO:0000313" key="2">
    <source>
        <dbReference type="EMBL" id="QOY33795.1"/>
    </source>
</evidence>
<dbReference type="Proteomes" id="UP000180175">
    <property type="component" value="Chromosome"/>
</dbReference>
<evidence type="ECO:0000313" key="3">
    <source>
        <dbReference type="Proteomes" id="UP000180175"/>
    </source>
</evidence>
<protein>
    <submittedName>
        <fullName evidence="2">YhcH/YjgK/YiaL family protein</fullName>
    </submittedName>
</protein>
<dbReference type="RefSeq" id="WP_071319557.1">
    <property type="nucleotide sequence ID" value="NZ_CP063356.2"/>
</dbReference>
<dbReference type="AlphaFoldDB" id="A0A1S2KTJ2"/>
<dbReference type="InterPro" id="IPR037012">
    <property type="entry name" value="NanQ/TabA/YiaL_sf"/>
</dbReference>
<dbReference type="InterPro" id="IPR004375">
    <property type="entry name" value="NanQ/TabA/YiaL"/>
</dbReference>
<gene>
    <name evidence="2" type="ORF">AWH56_013615</name>
    <name evidence="1" type="ORF">AWH56_24615</name>
</gene>
<accession>A0A1S2KTJ2</accession>
<reference evidence="2 3" key="2">
    <citation type="journal article" date="2017" name="Genome Announc.">
        <title>Draft Genome Sequences of Four Alkaliphilic Bacteria Belonging to the Anaerobacillus Genus.</title>
        <authorList>
            <person name="Bassil N.M."/>
            <person name="Lloyd J.R."/>
        </authorList>
    </citation>
    <scope>NUCLEOTIDE SEQUENCE [LARGE SCALE GENOMIC DNA]</scope>
    <source>
        <strain evidence="2 3">NB2006</strain>
    </source>
</reference>
<reference evidence="1 3" key="1">
    <citation type="submission" date="2016-10" db="EMBL/GenBank/DDBJ databases">
        <title>Draft genome sequences of four alkaliphilic bacteria belonging to the Anaerobacillus genus.</title>
        <authorList>
            <person name="Bassil N.M."/>
            <person name="Lloyd J.R."/>
        </authorList>
    </citation>
    <scope>NUCLEOTIDE SEQUENCE [LARGE SCALE GENOMIC DNA]</scope>
    <source>
        <strain evidence="1 3">NB2006</strain>
    </source>
</reference>
<dbReference type="SUPFAM" id="SSF51197">
    <property type="entry name" value="Clavaminate synthase-like"/>
    <property type="match status" value="1"/>
</dbReference>
<dbReference type="EMBL" id="LQXD01000211">
    <property type="protein sequence ID" value="OIJ03492.1"/>
    <property type="molecule type" value="Genomic_DNA"/>
</dbReference>
<dbReference type="PANTHER" id="PTHR34986">
    <property type="entry name" value="EVOLVED BETA-GALACTOSIDASE SUBUNIT BETA"/>
    <property type="match status" value="1"/>
</dbReference>
<dbReference type="EMBL" id="CP063356">
    <property type="protein sequence ID" value="QOY33795.1"/>
    <property type="molecule type" value="Genomic_DNA"/>
</dbReference>
<dbReference type="Gene3D" id="2.60.120.370">
    <property type="entry name" value="YhcH/YjgK/YiaL"/>
    <property type="match status" value="1"/>
</dbReference>